<dbReference type="Proteomes" id="UP000807504">
    <property type="component" value="Unassembled WGS sequence"/>
</dbReference>
<name>A0A8T0FGR7_ARGBR</name>
<accession>A0A8T0FGR7</accession>
<evidence type="ECO:0000256" key="1">
    <source>
        <dbReference type="SAM" id="MobiDB-lite"/>
    </source>
</evidence>
<reference evidence="2" key="1">
    <citation type="journal article" date="2020" name="bioRxiv">
        <title>Chromosome-level reference genome of the European wasp spider Argiope bruennichi: a resource for studies on range expansion and evolutionary adaptation.</title>
        <authorList>
            <person name="Sheffer M.M."/>
            <person name="Hoppe A."/>
            <person name="Krehenwinkel H."/>
            <person name="Uhl G."/>
            <person name="Kuss A.W."/>
            <person name="Jensen L."/>
            <person name="Jensen C."/>
            <person name="Gillespie R.G."/>
            <person name="Hoff K.J."/>
            <person name="Prost S."/>
        </authorList>
    </citation>
    <scope>NUCLEOTIDE SEQUENCE</scope>
</reference>
<proteinExistence type="predicted"/>
<dbReference type="EMBL" id="JABXBU010000012">
    <property type="protein sequence ID" value="KAF8789592.1"/>
    <property type="molecule type" value="Genomic_DNA"/>
</dbReference>
<keyword evidence="3" id="KW-1185">Reference proteome</keyword>
<comment type="caution">
    <text evidence="2">The sequence shown here is derived from an EMBL/GenBank/DDBJ whole genome shotgun (WGS) entry which is preliminary data.</text>
</comment>
<sequence>MKTSEKLSMLSNSRRPGRIQTENLSSPVWQKGEWVRMPAGRKDGGGGSPLKYQISQEAIKMTDFMVLCLMPPFILMYRKTSQLITQKRDTNNVLQVMFHEVMKNGTPRHQTKSFTMGFSSFHELYDGILTRLHIGHAQNTLFAKYPSA</sequence>
<organism evidence="2 3">
    <name type="scientific">Argiope bruennichi</name>
    <name type="common">Wasp spider</name>
    <name type="synonym">Aranea bruennichi</name>
    <dbReference type="NCBI Taxonomy" id="94029"/>
    <lineage>
        <taxon>Eukaryota</taxon>
        <taxon>Metazoa</taxon>
        <taxon>Ecdysozoa</taxon>
        <taxon>Arthropoda</taxon>
        <taxon>Chelicerata</taxon>
        <taxon>Arachnida</taxon>
        <taxon>Araneae</taxon>
        <taxon>Araneomorphae</taxon>
        <taxon>Entelegynae</taxon>
        <taxon>Araneoidea</taxon>
        <taxon>Araneidae</taxon>
        <taxon>Argiope</taxon>
    </lineage>
</organism>
<evidence type="ECO:0000313" key="3">
    <source>
        <dbReference type="Proteomes" id="UP000807504"/>
    </source>
</evidence>
<dbReference type="AlphaFoldDB" id="A0A8T0FGR7"/>
<feature type="compositionally biased region" description="Polar residues" evidence="1">
    <location>
        <begin position="9"/>
        <end position="20"/>
    </location>
</feature>
<feature type="region of interest" description="Disordered" evidence="1">
    <location>
        <begin position="1"/>
        <end position="20"/>
    </location>
</feature>
<reference evidence="2" key="2">
    <citation type="submission" date="2020-06" db="EMBL/GenBank/DDBJ databases">
        <authorList>
            <person name="Sheffer M."/>
        </authorList>
    </citation>
    <scope>NUCLEOTIDE SEQUENCE</scope>
</reference>
<evidence type="ECO:0000313" key="2">
    <source>
        <dbReference type="EMBL" id="KAF8789592.1"/>
    </source>
</evidence>
<gene>
    <name evidence="2" type="ORF">HNY73_007522</name>
</gene>
<protein>
    <submittedName>
        <fullName evidence="2">Uncharacterized protein</fullName>
    </submittedName>
</protein>